<comment type="similarity">
    <text evidence="1">Belongs to the type-I restriction system S methylase family.</text>
</comment>
<dbReference type="EMBL" id="CP050500">
    <property type="protein sequence ID" value="QOP55940.1"/>
    <property type="molecule type" value="Genomic_DNA"/>
</dbReference>
<name>A0ABD7BTB3_LACPA</name>
<keyword evidence="5" id="KW-0540">Nuclease</keyword>
<feature type="domain" description="Type I restriction modification DNA specificity" evidence="4">
    <location>
        <begin position="3"/>
        <end position="157"/>
    </location>
</feature>
<dbReference type="Proteomes" id="UP000593972">
    <property type="component" value="Chromosome"/>
</dbReference>
<reference evidence="5 6" key="1">
    <citation type="submission" date="2020-03" db="EMBL/GenBank/DDBJ databases">
        <title>Complete genome sequence of Lactobacillus paracasei strain NFFJ04, isolated from animal feed.</title>
        <authorList>
            <person name="Jung J.Y."/>
        </authorList>
    </citation>
    <scope>NUCLEOTIDE SEQUENCE [LARGE SCALE GENOMIC DNA]</scope>
    <source>
        <strain evidence="5 6">NFFJ04</strain>
    </source>
</reference>
<evidence type="ECO:0000256" key="2">
    <source>
        <dbReference type="ARBA" id="ARBA00022747"/>
    </source>
</evidence>
<dbReference type="RefSeq" id="WP_128521898.1">
    <property type="nucleotide sequence ID" value="NZ_CP050500.1"/>
</dbReference>
<dbReference type="GO" id="GO:0004519">
    <property type="term" value="F:endonuclease activity"/>
    <property type="evidence" value="ECO:0007669"/>
    <property type="project" value="UniProtKB-KW"/>
</dbReference>
<keyword evidence="5" id="KW-0255">Endonuclease</keyword>
<dbReference type="InterPro" id="IPR000055">
    <property type="entry name" value="Restrct_endonuc_typeI_TRD"/>
</dbReference>
<sequence length="175" mass="19659">MNAWEKRKLGEVATITMGQSPDSKNYTLNPQDHILVQGNADIKNGWVEPRVWTTQITKIAKKGSVLLSVRAPVGEVSKTAFDVVLGRGVASVGQTDFLYQYLITLKINGFWLRYSTGSTFDSINSADIKDAIIFLPEKNEQSRIAKTLNCIDNLIAAFQRIDNFLHYEAYYGQRP</sequence>
<keyword evidence="5" id="KW-0378">Hydrolase</keyword>
<dbReference type="AlphaFoldDB" id="A0ABD7BTB3"/>
<dbReference type="InterPro" id="IPR052021">
    <property type="entry name" value="Type-I_RS_S_subunit"/>
</dbReference>
<evidence type="ECO:0000259" key="4">
    <source>
        <dbReference type="Pfam" id="PF01420"/>
    </source>
</evidence>
<evidence type="ECO:0000313" key="5">
    <source>
        <dbReference type="EMBL" id="QOP55940.1"/>
    </source>
</evidence>
<dbReference type="Gene3D" id="3.90.220.20">
    <property type="entry name" value="DNA methylase specificity domains"/>
    <property type="match status" value="1"/>
</dbReference>
<accession>A0ABD7BTB3</accession>
<proteinExistence type="inferred from homology"/>
<dbReference type="GO" id="GO:0003677">
    <property type="term" value="F:DNA binding"/>
    <property type="evidence" value="ECO:0007669"/>
    <property type="project" value="UniProtKB-KW"/>
</dbReference>
<evidence type="ECO:0000256" key="1">
    <source>
        <dbReference type="ARBA" id="ARBA00010923"/>
    </source>
</evidence>
<dbReference type="PANTHER" id="PTHR30408:SF13">
    <property type="entry name" value="TYPE I RESTRICTION ENZYME HINDI SPECIFICITY SUBUNIT"/>
    <property type="match status" value="1"/>
</dbReference>
<dbReference type="CDD" id="cd17494">
    <property type="entry name" value="RMtype1_S_Sma198ORF994P-TRD2-CR2_like"/>
    <property type="match status" value="1"/>
</dbReference>
<keyword evidence="2" id="KW-0680">Restriction system</keyword>
<dbReference type="SUPFAM" id="SSF116734">
    <property type="entry name" value="DNA methylase specificity domain"/>
    <property type="match status" value="1"/>
</dbReference>
<dbReference type="InterPro" id="IPR044946">
    <property type="entry name" value="Restrct_endonuc_typeI_TRD_sf"/>
</dbReference>
<evidence type="ECO:0000256" key="3">
    <source>
        <dbReference type="ARBA" id="ARBA00023125"/>
    </source>
</evidence>
<keyword evidence="3" id="KW-0238">DNA-binding</keyword>
<dbReference type="Pfam" id="PF01420">
    <property type="entry name" value="Methylase_S"/>
    <property type="match status" value="1"/>
</dbReference>
<gene>
    <name evidence="5" type="ORF">HCJ88_09215</name>
</gene>
<evidence type="ECO:0000313" key="6">
    <source>
        <dbReference type="Proteomes" id="UP000593972"/>
    </source>
</evidence>
<protein>
    <submittedName>
        <fullName evidence="5">Restriction endonuclease subunit S</fullName>
    </submittedName>
</protein>
<organism evidence="5 6">
    <name type="scientific">Lacticaseibacillus paracasei</name>
    <name type="common">Lactobacillus paracasei</name>
    <dbReference type="NCBI Taxonomy" id="1597"/>
    <lineage>
        <taxon>Bacteria</taxon>
        <taxon>Bacillati</taxon>
        <taxon>Bacillota</taxon>
        <taxon>Bacilli</taxon>
        <taxon>Lactobacillales</taxon>
        <taxon>Lactobacillaceae</taxon>
        <taxon>Lacticaseibacillus</taxon>
    </lineage>
</organism>
<dbReference type="GO" id="GO:0009307">
    <property type="term" value="P:DNA restriction-modification system"/>
    <property type="evidence" value="ECO:0007669"/>
    <property type="project" value="UniProtKB-KW"/>
</dbReference>
<dbReference type="PANTHER" id="PTHR30408">
    <property type="entry name" value="TYPE-1 RESTRICTION ENZYME ECOKI SPECIFICITY PROTEIN"/>
    <property type="match status" value="1"/>
</dbReference>